<evidence type="ECO:0000256" key="2">
    <source>
        <dbReference type="ARBA" id="ARBA00022723"/>
    </source>
</evidence>
<dbReference type="AlphaFoldDB" id="J7S822"/>
<feature type="region of interest" description="Disordered" evidence="11">
    <location>
        <begin position="85"/>
        <end position="122"/>
    </location>
</feature>
<keyword evidence="7" id="KW-0804">Transcription</keyword>
<evidence type="ECO:0000256" key="10">
    <source>
        <dbReference type="SAM" id="Coils"/>
    </source>
</evidence>
<keyword evidence="5" id="KW-0862">Zinc</keyword>
<dbReference type="SMART" id="SM00355">
    <property type="entry name" value="ZnF_C2H2"/>
    <property type="match status" value="3"/>
</dbReference>
<feature type="region of interest" description="Disordered" evidence="11">
    <location>
        <begin position="688"/>
        <end position="736"/>
    </location>
</feature>
<evidence type="ECO:0000256" key="8">
    <source>
        <dbReference type="ARBA" id="ARBA00023242"/>
    </source>
</evidence>
<dbReference type="PROSITE" id="PS50157">
    <property type="entry name" value="ZINC_FINGER_C2H2_2"/>
    <property type="match status" value="2"/>
</dbReference>
<dbReference type="GO" id="GO:0005634">
    <property type="term" value="C:nucleus"/>
    <property type="evidence" value="ECO:0007669"/>
    <property type="project" value="UniProtKB-SubCell"/>
</dbReference>
<evidence type="ECO:0000256" key="7">
    <source>
        <dbReference type="ARBA" id="ARBA00023163"/>
    </source>
</evidence>
<evidence type="ECO:0000256" key="3">
    <source>
        <dbReference type="ARBA" id="ARBA00022737"/>
    </source>
</evidence>
<name>J7S822_HUIN7</name>
<dbReference type="eggNOG" id="KOG1721">
    <property type="taxonomic scope" value="Eukaryota"/>
</dbReference>
<sequence length="736" mass="81787">MGDMDTLLDPWNINPRDVVRQENARHSDDRGQGNTDNTNYDFASANTNDLMFPPNSDENIFDMNYYEIDKLLTEELQDLDIPMLPTNEEGNSDMNWMSSGNSNPQPQQQCGPRKSISHKRGLSGTANFGFANHNKTLSISSLQKNILNMSRDPAIMDTVNHQSHVESKPKGNNSEVNQLILKQQEELRLALERQREVNKKLEEQLKMNQLQQDQLQRVLQEQLATQQLISNSAATSPTKSLRTPVRLPENDAEAHALIVTSNSADGRYQFPPPMISPPTSTISVNGSPRKRSSNRDSSRNFLSIVDPKDHHGISPADSTLNAVNGDKEIPNIFQRLSSENKSGNTNLCPFLHAINSPGIDFSLNTPKQNGLFSSRAHNKKESTLSTVSTIPQQSEAGDSEYTHGYSSGLVGLGLQMGNKPDHLSRNVDVLPTIAASADNTPVKGQQPGNLQSSVPRKHVFHHTPVKQQPEFVINNCDTPLLSPPSALSHTRAEGLSPIRTPTSSPLRTVYGAGGDLEVSSQMPAPVEPHTGPIRITRKPTTLPRGCIDQYVKELPDRMFACLYPNCDKTFKRRYNVRSHIQTHLQDRPYTCDYPGCEKAFVRNHDLVRHKKGHTGKTFTCPSCNKRYVDQDRLERHRSKATCGGSVTKRTASPNKYTTSPSKLASPTKDHRDQAHEDYVASRLEREFAGRPDSHNSEDSENLITELFGNSSSEHNSNNNASMMLTPSPPSGLSDME</sequence>
<dbReference type="RefSeq" id="XP_022465550.1">
    <property type="nucleotide sequence ID" value="XM_022609123.1"/>
</dbReference>
<proteinExistence type="predicted"/>
<dbReference type="GO" id="GO:0000981">
    <property type="term" value="F:DNA-binding transcription factor activity, RNA polymerase II-specific"/>
    <property type="evidence" value="ECO:0007669"/>
    <property type="project" value="UniProtKB-ARBA"/>
</dbReference>
<dbReference type="InterPro" id="IPR013087">
    <property type="entry name" value="Znf_C2H2_type"/>
</dbReference>
<dbReference type="Gene3D" id="3.30.160.60">
    <property type="entry name" value="Classic Zinc Finger"/>
    <property type="match status" value="2"/>
</dbReference>
<evidence type="ECO:0000256" key="6">
    <source>
        <dbReference type="ARBA" id="ARBA00023015"/>
    </source>
</evidence>
<gene>
    <name evidence="13" type="primary">KNAG0G02470</name>
    <name evidence="13" type="ordered locus">KNAG_0G02470</name>
</gene>
<dbReference type="EMBL" id="HE978320">
    <property type="protein sequence ID" value="CCK71304.1"/>
    <property type="molecule type" value="Genomic_DNA"/>
</dbReference>
<reference evidence="13 14" key="1">
    <citation type="journal article" date="2011" name="Proc. Natl. Acad. Sci. U.S.A.">
        <title>Evolutionary erosion of yeast sex chromosomes by mating-type switching accidents.</title>
        <authorList>
            <person name="Gordon J.L."/>
            <person name="Armisen D."/>
            <person name="Proux-Wera E."/>
            <person name="Oheigeartaigh S.S."/>
            <person name="Byrne K.P."/>
            <person name="Wolfe K.H."/>
        </authorList>
    </citation>
    <scope>NUCLEOTIDE SEQUENCE [LARGE SCALE GENOMIC DNA]</scope>
    <source>
        <strain evidence="14">ATCC MYA-139 / BCRC 22969 / CBS 8797 / CCRC 22969 / KCTC 17520 / NBRC 10181 / NCYC 3082</strain>
    </source>
</reference>
<dbReference type="KEGG" id="kng:KNAG_0G02470"/>
<feature type="compositionally biased region" description="Low complexity" evidence="11">
    <location>
        <begin position="709"/>
        <end position="721"/>
    </location>
</feature>
<keyword evidence="6" id="KW-0805">Transcription regulation</keyword>
<dbReference type="PANTHER" id="PTHR14003">
    <property type="entry name" value="TRANSCRIPTIONAL REPRESSOR PROTEIN YY"/>
    <property type="match status" value="1"/>
</dbReference>
<dbReference type="FunFam" id="3.30.160.60:FF:001752">
    <property type="entry name" value="Transcriptional factor SWI5"/>
    <property type="match status" value="1"/>
</dbReference>
<keyword evidence="4 9" id="KW-0863">Zinc-finger</keyword>
<dbReference type="GO" id="GO:0045944">
    <property type="term" value="P:positive regulation of transcription by RNA polymerase II"/>
    <property type="evidence" value="ECO:0007669"/>
    <property type="project" value="UniProtKB-ARBA"/>
</dbReference>
<evidence type="ECO:0000259" key="12">
    <source>
        <dbReference type="PROSITE" id="PS50157"/>
    </source>
</evidence>
<evidence type="ECO:0000313" key="14">
    <source>
        <dbReference type="Proteomes" id="UP000006310"/>
    </source>
</evidence>
<keyword evidence="10" id="KW-0175">Coiled coil</keyword>
<dbReference type="Pfam" id="PF00096">
    <property type="entry name" value="zf-C2H2"/>
    <property type="match status" value="2"/>
</dbReference>
<dbReference type="OMA" id="FQHTPTK"/>
<feature type="domain" description="C2H2-type" evidence="12">
    <location>
        <begin position="589"/>
        <end position="618"/>
    </location>
</feature>
<dbReference type="SUPFAM" id="SSF57667">
    <property type="entry name" value="beta-beta-alpha zinc fingers"/>
    <property type="match status" value="1"/>
</dbReference>
<evidence type="ECO:0000256" key="5">
    <source>
        <dbReference type="ARBA" id="ARBA00022833"/>
    </source>
</evidence>
<evidence type="ECO:0000256" key="4">
    <source>
        <dbReference type="ARBA" id="ARBA00022771"/>
    </source>
</evidence>
<feature type="compositionally biased region" description="Low complexity" evidence="11">
    <location>
        <begin position="98"/>
        <end position="112"/>
    </location>
</feature>
<evidence type="ECO:0000256" key="11">
    <source>
        <dbReference type="SAM" id="MobiDB-lite"/>
    </source>
</evidence>
<feature type="region of interest" description="Disordered" evidence="11">
    <location>
        <begin position="518"/>
        <end position="537"/>
    </location>
</feature>
<dbReference type="OrthoDB" id="3437960at2759"/>
<dbReference type="GO" id="GO:0005667">
    <property type="term" value="C:transcription regulator complex"/>
    <property type="evidence" value="ECO:0007669"/>
    <property type="project" value="TreeGrafter"/>
</dbReference>
<dbReference type="STRING" id="1071383.J7S822"/>
<evidence type="ECO:0000313" key="13">
    <source>
        <dbReference type="EMBL" id="CCK71304.1"/>
    </source>
</evidence>
<dbReference type="GO" id="GO:0000978">
    <property type="term" value="F:RNA polymerase II cis-regulatory region sequence-specific DNA binding"/>
    <property type="evidence" value="ECO:0007669"/>
    <property type="project" value="TreeGrafter"/>
</dbReference>
<feature type="coiled-coil region" evidence="10">
    <location>
        <begin position="184"/>
        <end position="221"/>
    </location>
</feature>
<feature type="compositionally biased region" description="Polar residues" evidence="11">
    <location>
        <begin position="647"/>
        <end position="664"/>
    </location>
</feature>
<feature type="domain" description="C2H2-type" evidence="12">
    <location>
        <begin position="559"/>
        <end position="588"/>
    </location>
</feature>
<comment type="subcellular location">
    <subcellularLocation>
        <location evidence="1">Nucleus</location>
    </subcellularLocation>
</comment>
<accession>J7S822</accession>
<keyword evidence="2" id="KW-0479">Metal-binding</keyword>
<feature type="compositionally biased region" description="Polar residues" evidence="11">
    <location>
        <begin position="88"/>
        <end position="97"/>
    </location>
</feature>
<dbReference type="HOGENOM" id="CLU_021006_0_0_1"/>
<dbReference type="PROSITE" id="PS00028">
    <property type="entry name" value="ZINC_FINGER_C2H2_1"/>
    <property type="match status" value="2"/>
</dbReference>
<protein>
    <recommendedName>
        <fullName evidence="12">C2H2-type domain-containing protein</fullName>
    </recommendedName>
</protein>
<dbReference type="GeneID" id="34527028"/>
<dbReference type="Proteomes" id="UP000006310">
    <property type="component" value="Chromosome 7"/>
</dbReference>
<dbReference type="PANTHER" id="PTHR14003:SF19">
    <property type="entry name" value="YY2 TRANSCRIPTION FACTOR"/>
    <property type="match status" value="1"/>
</dbReference>
<dbReference type="InterPro" id="IPR036236">
    <property type="entry name" value="Znf_C2H2_sf"/>
</dbReference>
<feature type="region of interest" description="Disordered" evidence="11">
    <location>
        <begin position="264"/>
        <end position="324"/>
    </location>
</feature>
<keyword evidence="3" id="KW-0677">Repeat</keyword>
<evidence type="ECO:0000256" key="1">
    <source>
        <dbReference type="ARBA" id="ARBA00004123"/>
    </source>
</evidence>
<evidence type="ECO:0000256" key="9">
    <source>
        <dbReference type="PROSITE-ProRule" id="PRU00042"/>
    </source>
</evidence>
<feature type="region of interest" description="Disordered" evidence="11">
    <location>
        <begin position="639"/>
        <end position="674"/>
    </location>
</feature>
<dbReference type="FunFam" id="3.30.160.60:FF:000125">
    <property type="entry name" value="Putative zinc finger protein 143"/>
    <property type="match status" value="1"/>
</dbReference>
<dbReference type="GO" id="GO:0000785">
    <property type="term" value="C:chromatin"/>
    <property type="evidence" value="ECO:0007669"/>
    <property type="project" value="TreeGrafter"/>
</dbReference>
<dbReference type="GO" id="GO:0008270">
    <property type="term" value="F:zinc ion binding"/>
    <property type="evidence" value="ECO:0007669"/>
    <property type="project" value="UniProtKB-KW"/>
</dbReference>
<organism evidence="13 14">
    <name type="scientific">Huiozyma naganishii (strain ATCC MYA-139 / BCRC 22969 / CBS 8797 / KCTC 17520 / NBRC 10181 / NCYC 3082 / Yp74L-3)</name>
    <name type="common">Yeast</name>
    <name type="synonym">Kazachstania naganishii</name>
    <dbReference type="NCBI Taxonomy" id="1071383"/>
    <lineage>
        <taxon>Eukaryota</taxon>
        <taxon>Fungi</taxon>
        <taxon>Dikarya</taxon>
        <taxon>Ascomycota</taxon>
        <taxon>Saccharomycotina</taxon>
        <taxon>Saccharomycetes</taxon>
        <taxon>Saccharomycetales</taxon>
        <taxon>Saccharomycetaceae</taxon>
        <taxon>Huiozyma</taxon>
    </lineage>
</organism>
<keyword evidence="8" id="KW-0539">Nucleus</keyword>
<keyword evidence="14" id="KW-1185">Reference proteome</keyword>
<feature type="compositionally biased region" description="Basic and acidic residues" evidence="11">
    <location>
        <begin position="688"/>
        <end position="697"/>
    </location>
</feature>
<reference evidence="14" key="2">
    <citation type="submission" date="2012-08" db="EMBL/GenBank/DDBJ databases">
        <title>Genome sequence of Kazachstania naganishii.</title>
        <authorList>
            <person name="Gordon J.L."/>
            <person name="Armisen D."/>
            <person name="Proux-Wera E."/>
            <person name="OhEigeartaigh S.S."/>
            <person name="Byrne K.P."/>
            <person name="Wolfe K.H."/>
        </authorList>
    </citation>
    <scope>NUCLEOTIDE SEQUENCE [LARGE SCALE GENOMIC DNA]</scope>
    <source>
        <strain evidence="14">ATCC MYA-139 / BCRC 22969 / CBS 8797 / CCRC 22969 / KCTC 17520 / NBRC 10181 / NCYC 3082</strain>
    </source>
</reference>